<reference evidence="2 3" key="1">
    <citation type="submission" date="2024-04" db="EMBL/GenBank/DDBJ databases">
        <title>Phyllosticta paracitricarpa is synonymous to the EU quarantine fungus P. citricarpa based on phylogenomic analyses.</title>
        <authorList>
            <consortium name="Lawrence Berkeley National Laboratory"/>
            <person name="Van Ingen-Buijs V.A."/>
            <person name="Van Westerhoven A.C."/>
            <person name="Haridas S."/>
            <person name="Skiadas P."/>
            <person name="Martin F."/>
            <person name="Groenewald J.Z."/>
            <person name="Crous P.W."/>
            <person name="Seidl M.F."/>
        </authorList>
    </citation>
    <scope>NUCLEOTIDE SEQUENCE [LARGE SCALE GENOMIC DNA]</scope>
    <source>
        <strain evidence="2 3">CBS 122670</strain>
    </source>
</reference>
<evidence type="ECO:0000313" key="3">
    <source>
        <dbReference type="Proteomes" id="UP001365128"/>
    </source>
</evidence>
<gene>
    <name evidence="2" type="ORF">IWX46DRAFT_458675</name>
</gene>
<dbReference type="EMBL" id="JBBPDW010000009">
    <property type="protein sequence ID" value="KAK7549429.1"/>
    <property type="molecule type" value="Genomic_DNA"/>
</dbReference>
<comment type="caution">
    <text evidence="2">The sequence shown here is derived from an EMBL/GenBank/DDBJ whole genome shotgun (WGS) entry which is preliminary data.</text>
</comment>
<proteinExistence type="predicted"/>
<keyword evidence="3" id="KW-1185">Reference proteome</keyword>
<organism evidence="2 3">
    <name type="scientific">Phyllosticta citricarpa</name>
    <dbReference type="NCBI Taxonomy" id="55181"/>
    <lineage>
        <taxon>Eukaryota</taxon>
        <taxon>Fungi</taxon>
        <taxon>Dikarya</taxon>
        <taxon>Ascomycota</taxon>
        <taxon>Pezizomycotina</taxon>
        <taxon>Dothideomycetes</taxon>
        <taxon>Dothideomycetes incertae sedis</taxon>
        <taxon>Botryosphaeriales</taxon>
        <taxon>Phyllostictaceae</taxon>
        <taxon>Phyllosticta</taxon>
    </lineage>
</organism>
<sequence length="222" mass="24390">MASSGLTRYSFHDSTLASIDCLDSIVSVPRRLNCCYRSICCEASTTLQIRLLNPGNGSLTSRRSGTMDRQFRENGLTDQKSRSQNNFSHYAYPTATLRSLPPRPPQWRQERSCSRLANRRKPLASRTHPVALSCSNHLLPQWFLACLAQICHAGLACGVLLVQTQARQRRFPPSLSSPRDASPRSCCAKLLFHSSLFAPLGQSVSQSGAPERSANASQPASA</sequence>
<accession>A0ABR1MHF1</accession>
<evidence type="ECO:0000256" key="1">
    <source>
        <dbReference type="SAM" id="MobiDB-lite"/>
    </source>
</evidence>
<evidence type="ECO:0000313" key="2">
    <source>
        <dbReference type="EMBL" id="KAK7549429.1"/>
    </source>
</evidence>
<name>A0ABR1MHF1_9PEZI</name>
<dbReference type="Proteomes" id="UP001365128">
    <property type="component" value="Unassembled WGS sequence"/>
</dbReference>
<protein>
    <submittedName>
        <fullName evidence="2">Uncharacterized protein</fullName>
    </submittedName>
</protein>
<feature type="region of interest" description="Disordered" evidence="1">
    <location>
        <begin position="202"/>
        <end position="222"/>
    </location>
</feature>